<gene>
    <name evidence="2" type="ORF">Lche_2795</name>
    <name evidence="3" type="ORF">NCTC11976_00797</name>
</gene>
<dbReference type="InterPro" id="IPR007825">
    <property type="entry name" value="Major_OMP_Legionella"/>
</dbReference>
<protein>
    <submittedName>
        <fullName evidence="2">Outer membrane protein</fullName>
    </submittedName>
</protein>
<reference evidence="3 5" key="2">
    <citation type="submission" date="2018-12" db="EMBL/GenBank/DDBJ databases">
        <authorList>
            <consortium name="Pathogen Informatics"/>
        </authorList>
    </citation>
    <scope>NUCLEOTIDE SEQUENCE [LARGE SCALE GENOMIC DNA]</scope>
    <source>
        <strain evidence="3 5">NCTC11976</strain>
    </source>
</reference>
<dbReference type="AlphaFoldDB" id="A0A0W0SBL7"/>
<evidence type="ECO:0000313" key="3">
    <source>
        <dbReference type="EMBL" id="VEB34346.1"/>
    </source>
</evidence>
<keyword evidence="5" id="KW-1185">Reference proteome</keyword>
<evidence type="ECO:0000313" key="5">
    <source>
        <dbReference type="Proteomes" id="UP000277577"/>
    </source>
</evidence>
<name>A0A0W0SBL7_9GAMM</name>
<keyword evidence="1" id="KW-0732">Signal</keyword>
<dbReference type="EMBL" id="LR134173">
    <property type="protein sequence ID" value="VEB34346.1"/>
    <property type="molecule type" value="Genomic_DNA"/>
</dbReference>
<evidence type="ECO:0000256" key="1">
    <source>
        <dbReference type="SAM" id="SignalP"/>
    </source>
</evidence>
<feature type="signal peptide" evidence="1">
    <location>
        <begin position="1"/>
        <end position="19"/>
    </location>
</feature>
<feature type="chain" id="PRO_5030019508" evidence="1">
    <location>
        <begin position="20"/>
        <end position="336"/>
    </location>
</feature>
<dbReference type="Pfam" id="PF05150">
    <property type="entry name" value="Legionella_OMP"/>
    <property type="match status" value="1"/>
</dbReference>
<evidence type="ECO:0000313" key="4">
    <source>
        <dbReference type="Proteomes" id="UP000054921"/>
    </source>
</evidence>
<proteinExistence type="predicted"/>
<dbReference type="STRING" id="28084.Lche_2795"/>
<accession>A0A0W0SBL7</accession>
<dbReference type="Proteomes" id="UP000054921">
    <property type="component" value="Unassembled WGS sequence"/>
</dbReference>
<sequence length="336" mass="36880">MKKTGAFLFIALNTSLLHAGAMGVIKPSCETDDVTVPCPCNAWEIGISALYLQPNTNSDLLNPALTINHFQTDGTITQTFNTIKSSWDWGFLLEGGYHFNTGNDLNLNWLHFRGTHSSSVLTYINENPAVNPFVADITTNLRFDTYFDAVNLELAQSSSFGENTNIRFYGGGQYVNSKIKRAEYDFENVIFFPPNTLTQESVAHTKFQGAGPRVGIDMAHNLNHGFAVFAQSATAILLGERKAKLSGANISGPNVFPFSAQAKGSHIVPELEAQLGLSYQWGNCSSGQLTLMGGWMWQHYFDMFLLPPGGNSNPSTVVTQNDFSLDGPFIKAKWLS</sequence>
<dbReference type="RefSeq" id="WP_028382444.1">
    <property type="nucleotide sequence ID" value="NZ_CAAAIT010000005.1"/>
</dbReference>
<reference evidence="2 4" key="1">
    <citation type="submission" date="2015-11" db="EMBL/GenBank/DDBJ databases">
        <title>Genomic analysis of 38 Legionella species identifies large and diverse effector repertoires.</title>
        <authorList>
            <person name="Burstein D."/>
            <person name="Amaro F."/>
            <person name="Zusman T."/>
            <person name="Lifshitz Z."/>
            <person name="Cohen O."/>
            <person name="Gilbert J.A."/>
            <person name="Pupko T."/>
            <person name="Shuman H.A."/>
            <person name="Segal G."/>
        </authorList>
    </citation>
    <scope>NUCLEOTIDE SEQUENCE [LARGE SCALE GENOMIC DNA]</scope>
    <source>
        <strain evidence="2 4">ORW</strain>
    </source>
</reference>
<dbReference type="EMBL" id="LNXW01000013">
    <property type="protein sequence ID" value="KTC80775.1"/>
    <property type="molecule type" value="Genomic_DNA"/>
</dbReference>
<dbReference type="PATRIC" id="fig|28084.5.peg.3027"/>
<dbReference type="Proteomes" id="UP000277577">
    <property type="component" value="Chromosome"/>
</dbReference>
<evidence type="ECO:0000313" key="2">
    <source>
        <dbReference type="EMBL" id="KTC80775.1"/>
    </source>
</evidence>
<organism evidence="2 4">
    <name type="scientific">Legionella cherrii</name>
    <dbReference type="NCBI Taxonomy" id="28084"/>
    <lineage>
        <taxon>Bacteria</taxon>
        <taxon>Pseudomonadati</taxon>
        <taxon>Pseudomonadota</taxon>
        <taxon>Gammaproteobacteria</taxon>
        <taxon>Legionellales</taxon>
        <taxon>Legionellaceae</taxon>
        <taxon>Legionella</taxon>
    </lineage>
</organism>
<dbReference type="OrthoDB" id="5653740at2"/>